<evidence type="ECO:0000256" key="2">
    <source>
        <dbReference type="SAM" id="SignalP"/>
    </source>
</evidence>
<gene>
    <name evidence="3" type="ORF">Q9L58_006617</name>
</gene>
<evidence type="ECO:0000313" key="3">
    <source>
        <dbReference type="EMBL" id="KAL0634447.1"/>
    </source>
</evidence>
<feature type="region of interest" description="Disordered" evidence="1">
    <location>
        <begin position="24"/>
        <end position="46"/>
    </location>
</feature>
<reference evidence="3 4" key="1">
    <citation type="submission" date="2024-02" db="EMBL/GenBank/DDBJ databases">
        <title>Discinaceae phylogenomics.</title>
        <authorList>
            <person name="Dirks A.C."/>
            <person name="James T.Y."/>
        </authorList>
    </citation>
    <scope>NUCLEOTIDE SEQUENCE [LARGE SCALE GENOMIC DNA]</scope>
    <source>
        <strain evidence="3 4">ACD0624</strain>
    </source>
</reference>
<feature type="compositionally biased region" description="Polar residues" evidence="1">
    <location>
        <begin position="25"/>
        <end position="46"/>
    </location>
</feature>
<sequence>MKFNYLSILGVALMGLQQPVFAKRGTSSQSDESTQDISSGTNSQQPYCYTVPNGANYEGSDLNPTKSWLYQWIGTYYNGTIKIEIEIAEDSEVCGDQSGVLTYSYDGVLALAEMPAGIGGGDNSPFIFLLSGWEQGTEPSGDIDSLNSYLPSDVMMYMNAITNPRNEYWNGSASWVIESNYQNDGYDFSGLLDDSPSAPADDSNWMFDAPPCNGSAPARFDMHPFDNLIITYDSDADYAEQRNKVNGTFDSSKAAVTWAGGFAGSFEDLKSTDGLKFGRYWMTFTGTVDHENSHTLVTTGDSPTWEANPLLASTTITGADAPMTTCVTYNSAVSFKSGLGKAVYWLAALAMTITVLL</sequence>
<keyword evidence="4" id="KW-1185">Reference proteome</keyword>
<dbReference type="EMBL" id="JBBBZM010000094">
    <property type="protein sequence ID" value="KAL0634447.1"/>
    <property type="molecule type" value="Genomic_DNA"/>
</dbReference>
<organism evidence="3 4">
    <name type="scientific">Discina gigas</name>
    <dbReference type="NCBI Taxonomy" id="1032678"/>
    <lineage>
        <taxon>Eukaryota</taxon>
        <taxon>Fungi</taxon>
        <taxon>Dikarya</taxon>
        <taxon>Ascomycota</taxon>
        <taxon>Pezizomycotina</taxon>
        <taxon>Pezizomycetes</taxon>
        <taxon>Pezizales</taxon>
        <taxon>Discinaceae</taxon>
        <taxon>Discina</taxon>
    </lineage>
</organism>
<dbReference type="Proteomes" id="UP001447188">
    <property type="component" value="Unassembled WGS sequence"/>
</dbReference>
<name>A0ABR3GEQ9_9PEZI</name>
<evidence type="ECO:0000256" key="1">
    <source>
        <dbReference type="SAM" id="MobiDB-lite"/>
    </source>
</evidence>
<comment type="caution">
    <text evidence="3">The sequence shown here is derived from an EMBL/GenBank/DDBJ whole genome shotgun (WGS) entry which is preliminary data.</text>
</comment>
<accession>A0ABR3GEQ9</accession>
<protein>
    <submittedName>
        <fullName evidence="3">Uncharacterized protein</fullName>
    </submittedName>
</protein>
<keyword evidence="2" id="KW-0732">Signal</keyword>
<feature type="chain" id="PRO_5045324515" evidence="2">
    <location>
        <begin position="23"/>
        <end position="357"/>
    </location>
</feature>
<feature type="signal peptide" evidence="2">
    <location>
        <begin position="1"/>
        <end position="22"/>
    </location>
</feature>
<evidence type="ECO:0000313" key="4">
    <source>
        <dbReference type="Proteomes" id="UP001447188"/>
    </source>
</evidence>
<proteinExistence type="predicted"/>